<dbReference type="InterPro" id="IPR006843">
    <property type="entry name" value="PAP/fibrillin_dom"/>
</dbReference>
<sequence>MVSAVALAPQCGLATTTTTTSSLSSRRSGADVRDIVSCSQSFFSGSGGQHLAVVGFGLRGGNAIGLQAERSPTKAGGIRGALFPFLQKKKDKEVVKKELLEAIAPLDRGAAATAEDIARVDEIARELEALNPTKEPLKSPFLNGKWELLYTTSSSILKKERPKLLRPNGAIYQAINTDTLRAQNLQTWPFFNQVTANLDPVNSKKVIVNFDFFKIGGLISVKAPGRARGELEITYLDDELRVSRGDRGNLFVLIMDDPTYRIPV</sequence>
<dbReference type="EMBL" id="CM026433">
    <property type="protein sequence ID" value="KAG0555364.1"/>
    <property type="molecule type" value="Genomic_DNA"/>
</dbReference>
<keyword evidence="2" id="KW-0934">Plastid</keyword>
<keyword evidence="5" id="KW-1185">Reference proteome</keyword>
<protein>
    <recommendedName>
        <fullName evidence="3">Plastid lipid-associated protein/fibrillin conserved domain-containing protein</fullName>
    </recommendedName>
</protein>
<gene>
    <name evidence="4" type="ORF">KC19_12G164400</name>
</gene>
<evidence type="ECO:0000256" key="1">
    <source>
        <dbReference type="ARBA" id="ARBA00004474"/>
    </source>
</evidence>
<feature type="domain" description="Plastid lipid-associated protein/fibrillin conserved" evidence="3">
    <location>
        <begin position="225"/>
        <end position="253"/>
    </location>
</feature>
<evidence type="ECO:0000256" key="2">
    <source>
        <dbReference type="ARBA" id="ARBA00022640"/>
    </source>
</evidence>
<evidence type="ECO:0000313" key="5">
    <source>
        <dbReference type="Proteomes" id="UP000822688"/>
    </source>
</evidence>
<reference evidence="4" key="1">
    <citation type="submission" date="2020-06" db="EMBL/GenBank/DDBJ databases">
        <title>WGS assembly of Ceratodon purpureus strain R40.</title>
        <authorList>
            <person name="Carey S.B."/>
            <person name="Jenkins J."/>
            <person name="Shu S."/>
            <person name="Lovell J.T."/>
            <person name="Sreedasyam A."/>
            <person name="Maumus F."/>
            <person name="Tiley G.P."/>
            <person name="Fernandez-Pozo N."/>
            <person name="Barry K."/>
            <person name="Chen C."/>
            <person name="Wang M."/>
            <person name="Lipzen A."/>
            <person name="Daum C."/>
            <person name="Saski C.A."/>
            <person name="Payton A.C."/>
            <person name="Mcbreen J.C."/>
            <person name="Conrad R.E."/>
            <person name="Kollar L.M."/>
            <person name="Olsson S."/>
            <person name="Huttunen S."/>
            <person name="Landis J.B."/>
            <person name="Wickett N.J."/>
            <person name="Johnson M.G."/>
            <person name="Rensing S.A."/>
            <person name="Grimwood J."/>
            <person name="Schmutz J."/>
            <person name="Mcdaniel S.F."/>
        </authorList>
    </citation>
    <scope>NUCLEOTIDE SEQUENCE</scope>
    <source>
        <strain evidence="4">R40</strain>
    </source>
</reference>
<dbReference type="PANTHER" id="PTHR31906">
    <property type="entry name" value="PLASTID-LIPID-ASSOCIATED PROTEIN 4, CHLOROPLASTIC-RELATED"/>
    <property type="match status" value="1"/>
</dbReference>
<feature type="domain" description="Plastid lipid-associated protein/fibrillin conserved" evidence="3">
    <location>
        <begin position="95"/>
        <end position="211"/>
    </location>
</feature>
<proteinExistence type="predicted"/>
<evidence type="ECO:0000259" key="3">
    <source>
        <dbReference type="Pfam" id="PF04755"/>
    </source>
</evidence>
<comment type="caution">
    <text evidence="4">The sequence shown here is derived from an EMBL/GenBank/DDBJ whole genome shotgun (WGS) entry which is preliminary data.</text>
</comment>
<dbReference type="AlphaFoldDB" id="A0A8T0GAG7"/>
<organism evidence="4 5">
    <name type="scientific">Ceratodon purpureus</name>
    <name type="common">Fire moss</name>
    <name type="synonym">Dicranum purpureum</name>
    <dbReference type="NCBI Taxonomy" id="3225"/>
    <lineage>
        <taxon>Eukaryota</taxon>
        <taxon>Viridiplantae</taxon>
        <taxon>Streptophyta</taxon>
        <taxon>Embryophyta</taxon>
        <taxon>Bryophyta</taxon>
        <taxon>Bryophytina</taxon>
        <taxon>Bryopsida</taxon>
        <taxon>Dicranidae</taxon>
        <taxon>Pseudoditrichales</taxon>
        <taxon>Ditrichaceae</taxon>
        <taxon>Ceratodon</taxon>
    </lineage>
</organism>
<accession>A0A8T0GAG7</accession>
<evidence type="ECO:0000313" key="4">
    <source>
        <dbReference type="EMBL" id="KAG0555364.1"/>
    </source>
</evidence>
<comment type="subcellular location">
    <subcellularLocation>
        <location evidence="1">Plastid</location>
    </subcellularLocation>
</comment>
<dbReference type="Pfam" id="PF04755">
    <property type="entry name" value="PAP_fibrillin"/>
    <property type="match status" value="2"/>
</dbReference>
<name>A0A8T0GAG7_CERPU</name>
<dbReference type="InterPro" id="IPR039633">
    <property type="entry name" value="PAP"/>
</dbReference>
<dbReference type="Proteomes" id="UP000822688">
    <property type="component" value="Chromosome 12"/>
</dbReference>
<dbReference type="GO" id="GO:0009536">
    <property type="term" value="C:plastid"/>
    <property type="evidence" value="ECO:0007669"/>
    <property type="project" value="UniProtKB-SubCell"/>
</dbReference>